<keyword evidence="4" id="KW-0645">Protease</keyword>
<dbReference type="PANTHER" id="PTHR42837">
    <property type="entry name" value="REGULATOR OF SIGMA-E PROTEASE RSEP"/>
    <property type="match status" value="1"/>
</dbReference>
<dbReference type="Proteomes" id="UP000230778">
    <property type="component" value="Unassembled WGS sequence"/>
</dbReference>
<evidence type="ECO:0000313" key="14">
    <source>
        <dbReference type="Proteomes" id="UP000230778"/>
    </source>
</evidence>
<evidence type="ECO:0000256" key="5">
    <source>
        <dbReference type="ARBA" id="ARBA00022692"/>
    </source>
</evidence>
<sequence length="383" mass="41690">MIFTIIIVFLSLIGLMVIHEFGHFVIAKKCGVKVEEFGIGYPPRIIGKKIGQTLYSLNLLPFGAFVKIQGEEGGIESAQSFSQKPIWQRASIVIGGVASFWLISAILLSVVFGIGTFQAISDDEQVANPKVQVIAVAPDSPAEAAGIKVGDTIKKFSIPELLQTEANGEEENLFSSPSGTHEMDVQFSINKVKEVQEFTEKYKGKEIVLTIERGREIFEASLVPRISPPEGEGAMGVGLTRITEKSYPWYQAPIKGIEATLKMTGAIVEGLAQVFGNLIQGKGLPAGAQLMGPIGIGSLMTQFAKLGVNYYLQFIAMISIYLAIFNILPIPALDGGKLLFLAIEKVRRKPVSPKIEQNITGAFFTVLVALMIWVTIKDIVRLF</sequence>
<dbReference type="CDD" id="cd06163">
    <property type="entry name" value="S2P-M50_PDZ_RseP-like"/>
    <property type="match status" value="1"/>
</dbReference>
<name>A0A2H0FIF0_9BACT</name>
<evidence type="ECO:0000256" key="6">
    <source>
        <dbReference type="ARBA" id="ARBA00022801"/>
    </source>
</evidence>
<feature type="domain" description="Peptidase M50" evidence="12">
    <location>
        <begin position="9"/>
        <end position="369"/>
    </location>
</feature>
<comment type="caution">
    <text evidence="13">The sequence shown here is derived from an EMBL/GenBank/DDBJ whole genome shotgun (WGS) entry which is preliminary data.</text>
</comment>
<evidence type="ECO:0000256" key="2">
    <source>
        <dbReference type="ARBA" id="ARBA00004141"/>
    </source>
</evidence>
<protein>
    <recommendedName>
        <fullName evidence="12">Peptidase M50 domain-containing protein</fullName>
    </recommendedName>
</protein>
<dbReference type="InterPro" id="IPR008915">
    <property type="entry name" value="Peptidase_M50"/>
</dbReference>
<evidence type="ECO:0000256" key="7">
    <source>
        <dbReference type="ARBA" id="ARBA00022833"/>
    </source>
</evidence>
<reference evidence="13 14" key="1">
    <citation type="submission" date="2017-09" db="EMBL/GenBank/DDBJ databases">
        <title>Depth-based differentiation of microbial function through sediment-hosted aquifers and enrichment of novel symbionts in the deep terrestrial subsurface.</title>
        <authorList>
            <person name="Probst A.J."/>
            <person name="Ladd B."/>
            <person name="Jarett J.K."/>
            <person name="Geller-Mcgrath D.E."/>
            <person name="Sieber C.M."/>
            <person name="Emerson J.B."/>
            <person name="Anantharaman K."/>
            <person name="Thomas B.C."/>
            <person name="Malmstrom R."/>
            <person name="Stieglmeier M."/>
            <person name="Klingl A."/>
            <person name="Woyke T."/>
            <person name="Ryan C.M."/>
            <person name="Banfield J.F."/>
        </authorList>
    </citation>
    <scope>NUCLEOTIDE SEQUENCE [LARGE SCALE GENOMIC DNA]</scope>
    <source>
        <strain evidence="13">CG18_big_fil_WC_8_21_14_2_50_37_10</strain>
    </source>
</reference>
<evidence type="ECO:0000256" key="3">
    <source>
        <dbReference type="ARBA" id="ARBA00007931"/>
    </source>
</evidence>
<dbReference type="Gene3D" id="2.30.42.10">
    <property type="match status" value="1"/>
</dbReference>
<dbReference type="GO" id="GO:0006508">
    <property type="term" value="P:proteolysis"/>
    <property type="evidence" value="ECO:0007669"/>
    <property type="project" value="UniProtKB-KW"/>
</dbReference>
<evidence type="ECO:0000259" key="12">
    <source>
        <dbReference type="Pfam" id="PF02163"/>
    </source>
</evidence>
<dbReference type="GO" id="GO:0016020">
    <property type="term" value="C:membrane"/>
    <property type="evidence" value="ECO:0007669"/>
    <property type="project" value="UniProtKB-SubCell"/>
</dbReference>
<gene>
    <name evidence="13" type="ORF">COW72_01925</name>
</gene>
<organism evidence="13 14">
    <name type="scientific">Candidatus Nealsonbacteria bacterium CG18_big_fil_WC_8_21_14_2_50_37_10</name>
    <dbReference type="NCBI Taxonomy" id="1974717"/>
    <lineage>
        <taxon>Bacteria</taxon>
        <taxon>Candidatus Nealsoniibacteriota</taxon>
    </lineage>
</organism>
<comment type="similarity">
    <text evidence="3">Belongs to the peptidase M50B family.</text>
</comment>
<feature type="transmembrane region" description="Helical" evidence="11">
    <location>
        <begin position="310"/>
        <end position="330"/>
    </location>
</feature>
<keyword evidence="5 11" id="KW-0812">Transmembrane</keyword>
<feature type="transmembrane region" description="Helical" evidence="11">
    <location>
        <begin position="359"/>
        <end position="376"/>
    </location>
</feature>
<keyword evidence="9" id="KW-0482">Metalloprotease</keyword>
<evidence type="ECO:0000256" key="1">
    <source>
        <dbReference type="ARBA" id="ARBA00001947"/>
    </source>
</evidence>
<evidence type="ECO:0000256" key="9">
    <source>
        <dbReference type="ARBA" id="ARBA00023049"/>
    </source>
</evidence>
<evidence type="ECO:0000256" key="8">
    <source>
        <dbReference type="ARBA" id="ARBA00022989"/>
    </source>
</evidence>
<comment type="subcellular location">
    <subcellularLocation>
        <location evidence="2">Membrane</location>
        <topology evidence="2">Multi-pass membrane protein</topology>
    </subcellularLocation>
</comment>
<dbReference type="GO" id="GO:0004222">
    <property type="term" value="F:metalloendopeptidase activity"/>
    <property type="evidence" value="ECO:0007669"/>
    <property type="project" value="InterPro"/>
</dbReference>
<keyword evidence="6" id="KW-0378">Hydrolase</keyword>
<dbReference type="EMBL" id="PCUC01000108">
    <property type="protein sequence ID" value="PIQ06477.1"/>
    <property type="molecule type" value="Genomic_DNA"/>
</dbReference>
<keyword evidence="7" id="KW-0862">Zinc</keyword>
<dbReference type="InterPro" id="IPR004387">
    <property type="entry name" value="Pept_M50_Zn"/>
</dbReference>
<dbReference type="Pfam" id="PF02163">
    <property type="entry name" value="Peptidase_M50"/>
    <property type="match status" value="1"/>
</dbReference>
<evidence type="ECO:0000256" key="11">
    <source>
        <dbReference type="SAM" id="Phobius"/>
    </source>
</evidence>
<evidence type="ECO:0000256" key="10">
    <source>
        <dbReference type="ARBA" id="ARBA00023136"/>
    </source>
</evidence>
<comment type="cofactor">
    <cofactor evidence="1">
        <name>Zn(2+)</name>
        <dbReference type="ChEBI" id="CHEBI:29105"/>
    </cofactor>
</comment>
<dbReference type="SUPFAM" id="SSF50156">
    <property type="entry name" value="PDZ domain-like"/>
    <property type="match status" value="1"/>
</dbReference>
<keyword evidence="8 11" id="KW-1133">Transmembrane helix</keyword>
<dbReference type="AlphaFoldDB" id="A0A2H0FIF0"/>
<keyword evidence="10 11" id="KW-0472">Membrane</keyword>
<accession>A0A2H0FIF0</accession>
<evidence type="ECO:0000313" key="13">
    <source>
        <dbReference type="EMBL" id="PIQ06477.1"/>
    </source>
</evidence>
<evidence type="ECO:0000256" key="4">
    <source>
        <dbReference type="ARBA" id="ARBA00022670"/>
    </source>
</evidence>
<dbReference type="PANTHER" id="PTHR42837:SF2">
    <property type="entry name" value="MEMBRANE METALLOPROTEASE ARASP2, CHLOROPLASTIC-RELATED"/>
    <property type="match status" value="1"/>
</dbReference>
<feature type="transmembrane region" description="Helical" evidence="11">
    <location>
        <begin position="90"/>
        <end position="114"/>
    </location>
</feature>
<proteinExistence type="inferred from homology"/>
<dbReference type="InterPro" id="IPR036034">
    <property type="entry name" value="PDZ_sf"/>
</dbReference>